<dbReference type="EnsemblMetazoa" id="GPPI034246-RA">
    <property type="protein sequence ID" value="GPPI034246-PA"/>
    <property type="gene ID" value="GPPI034246"/>
</dbReference>
<reference evidence="2" key="2">
    <citation type="submission" date="2020-05" db="UniProtKB">
        <authorList>
            <consortium name="EnsemblMetazoa"/>
        </authorList>
    </citation>
    <scope>IDENTIFICATION</scope>
    <source>
        <strain evidence="2">IAEA</strain>
    </source>
</reference>
<feature type="coiled-coil region" evidence="1">
    <location>
        <begin position="55"/>
        <end position="100"/>
    </location>
</feature>
<proteinExistence type="predicted"/>
<evidence type="ECO:0000313" key="3">
    <source>
        <dbReference type="Proteomes" id="UP000092460"/>
    </source>
</evidence>
<evidence type="ECO:0000313" key="2">
    <source>
        <dbReference type="EnsemblMetazoa" id="GPPI034246-PA"/>
    </source>
</evidence>
<dbReference type="AlphaFoldDB" id="A0A1B0BLX5"/>
<organism evidence="2 3">
    <name type="scientific">Glossina palpalis gambiensis</name>
    <dbReference type="NCBI Taxonomy" id="67801"/>
    <lineage>
        <taxon>Eukaryota</taxon>
        <taxon>Metazoa</taxon>
        <taxon>Ecdysozoa</taxon>
        <taxon>Arthropoda</taxon>
        <taxon>Hexapoda</taxon>
        <taxon>Insecta</taxon>
        <taxon>Pterygota</taxon>
        <taxon>Neoptera</taxon>
        <taxon>Endopterygota</taxon>
        <taxon>Diptera</taxon>
        <taxon>Brachycera</taxon>
        <taxon>Muscomorpha</taxon>
        <taxon>Hippoboscoidea</taxon>
        <taxon>Glossinidae</taxon>
        <taxon>Glossina</taxon>
    </lineage>
</organism>
<dbReference type="EMBL" id="JXJN01016598">
    <property type="status" value="NOT_ANNOTATED_CDS"/>
    <property type="molecule type" value="Genomic_DNA"/>
</dbReference>
<name>A0A1B0BLX5_9MUSC</name>
<dbReference type="Proteomes" id="UP000092460">
    <property type="component" value="Unassembled WGS sequence"/>
</dbReference>
<accession>A0A1B0BLX5</accession>
<reference evidence="3" key="1">
    <citation type="submission" date="2015-01" db="EMBL/GenBank/DDBJ databases">
        <authorList>
            <person name="Aksoy S."/>
            <person name="Warren W."/>
            <person name="Wilson R.K."/>
        </authorList>
    </citation>
    <scope>NUCLEOTIDE SEQUENCE [LARGE SCALE GENOMIC DNA]</scope>
    <source>
        <strain evidence="3">IAEA</strain>
    </source>
</reference>
<evidence type="ECO:0000256" key="1">
    <source>
        <dbReference type="SAM" id="Coils"/>
    </source>
</evidence>
<keyword evidence="3" id="KW-1185">Reference proteome</keyword>
<sequence length="193" mass="22989">MNKCDVVKRFKRMEYEECQIVKLEANIVGKCKKYFQNFAAIKRILNEKLYALSIYKEHVKNLELYNRELEKLVEEKQANVTKKQEQIQKLESELEEQEKKDLENMMKMDHVRQSKELTETYINLQALPDHVQGVTLKDTVEGKEWEHFCISTAEHTEKEIEGVLTKLIQDQSAYKEQWRKLILGEQPEHNETT</sequence>
<keyword evidence="1" id="KW-0175">Coiled coil</keyword>
<protein>
    <submittedName>
        <fullName evidence="2">Uncharacterized protein</fullName>
    </submittedName>
</protein>
<dbReference type="VEuPathDB" id="VectorBase:GPPI034246"/>